<gene>
    <name evidence="2" type="ORF">COU87_03625</name>
</gene>
<dbReference type="Pfam" id="PF08241">
    <property type="entry name" value="Methyltransf_11"/>
    <property type="match status" value="1"/>
</dbReference>
<dbReference type="GO" id="GO:0008757">
    <property type="term" value="F:S-adenosylmethionine-dependent methyltransferase activity"/>
    <property type="evidence" value="ECO:0007669"/>
    <property type="project" value="InterPro"/>
</dbReference>
<feature type="domain" description="Methyltransferase type 11" evidence="1">
    <location>
        <begin position="8"/>
        <end position="57"/>
    </location>
</feature>
<comment type="caution">
    <text evidence="2">The sequence shown here is derived from an EMBL/GenBank/DDBJ whole genome shotgun (WGS) entry which is preliminary data.</text>
</comment>
<sequence>MARALPLNKLVNLDISPRLIEAQRKRDPNRPIIQADATRLPFADCSLEGVVANEIIADFLTYSFRTNQLLEIINLIESHRISPKNSIFSPEELRAVSDLIATTRQPSAVWTELIRVYQAYDLPVPYDQTEKETMNVNVGAIRFLEEMERTLKPGGWAWISEWGSSNDPSYTPNELELEGHSEYGISFDTLSQVGQMLGFDVEVVPLVEEIGVDLDQFYTSHRSEENGGALFLSRNEALTMFPEEFEGHEDDFQHLGSTDYFFYTFLVLKLKKRTSLPEAMKNRIC</sequence>
<dbReference type="SUPFAM" id="SSF53335">
    <property type="entry name" value="S-adenosyl-L-methionine-dependent methyltransferases"/>
    <property type="match status" value="1"/>
</dbReference>
<dbReference type="AlphaFoldDB" id="A0A2M8KNV8"/>
<reference evidence="3" key="1">
    <citation type="submission" date="2017-09" db="EMBL/GenBank/DDBJ databases">
        <title>Depth-based differentiation of microbial function through sediment-hosted aquifers and enrichment of novel symbionts in the deep terrestrial subsurface.</title>
        <authorList>
            <person name="Probst A.J."/>
            <person name="Ladd B."/>
            <person name="Jarett J.K."/>
            <person name="Geller-Mcgrath D.E."/>
            <person name="Sieber C.M.K."/>
            <person name="Emerson J.B."/>
            <person name="Anantharaman K."/>
            <person name="Thomas B.C."/>
            <person name="Malmstrom R."/>
            <person name="Stieglmeier M."/>
            <person name="Klingl A."/>
            <person name="Woyke T."/>
            <person name="Ryan C.M."/>
            <person name="Banfield J.F."/>
        </authorList>
    </citation>
    <scope>NUCLEOTIDE SEQUENCE [LARGE SCALE GENOMIC DNA]</scope>
</reference>
<dbReference type="InterPro" id="IPR013216">
    <property type="entry name" value="Methyltransf_11"/>
</dbReference>
<name>A0A2M8KNV8_9BACT</name>
<protein>
    <recommendedName>
        <fullName evidence="1">Methyltransferase type 11 domain-containing protein</fullName>
    </recommendedName>
</protein>
<evidence type="ECO:0000259" key="1">
    <source>
        <dbReference type="Pfam" id="PF08241"/>
    </source>
</evidence>
<dbReference type="InterPro" id="IPR029063">
    <property type="entry name" value="SAM-dependent_MTases_sf"/>
</dbReference>
<dbReference type="EMBL" id="PFEC01000062">
    <property type="protein sequence ID" value="PJE61614.1"/>
    <property type="molecule type" value="Genomic_DNA"/>
</dbReference>
<organism evidence="2 3">
    <name type="scientific">Candidatus Roizmanbacteria bacterium CG10_big_fil_rev_8_21_14_0_10_39_12</name>
    <dbReference type="NCBI Taxonomy" id="1974852"/>
    <lineage>
        <taxon>Bacteria</taxon>
        <taxon>Candidatus Roizmaniibacteriota</taxon>
    </lineage>
</organism>
<accession>A0A2M8KNV8</accession>
<dbReference type="Gene3D" id="3.40.50.150">
    <property type="entry name" value="Vaccinia Virus protein VP39"/>
    <property type="match status" value="1"/>
</dbReference>
<evidence type="ECO:0000313" key="2">
    <source>
        <dbReference type="EMBL" id="PJE61614.1"/>
    </source>
</evidence>
<evidence type="ECO:0000313" key="3">
    <source>
        <dbReference type="Proteomes" id="UP000230222"/>
    </source>
</evidence>
<dbReference type="Proteomes" id="UP000230222">
    <property type="component" value="Unassembled WGS sequence"/>
</dbReference>
<proteinExistence type="predicted"/>